<feature type="region of interest" description="Disordered" evidence="1">
    <location>
        <begin position="200"/>
        <end position="219"/>
    </location>
</feature>
<sequence length="481" mass="51286">MVQGFASLQALFTAPPGATDVAVRPLGRAVSLAEVGLRAFVQNTHTVFRKSQPAGEKRSRDATAAGRDEAADIPAPPTATRALSLQQRRERFGLYSARQPALLPRVDAALAPYGVAASPARRLFTLLNGRAEAAFLQQRWRLGTKCALLREAPQIKELVDRYRQALEEVERVMAAAGTDAGPVTPAFYFQFGSEEHYSSASASSSSDLPHPSNTNTNNNGVVRINVQSGLFVDVTFDAVRRSWVVLALHWNVWQPAAAVVGYGSTHYSGAALRPAAAPADGVVDAEACGAVPPFFRVLPARHAAMMEFLGRRFREGGLAQGCAAATQLLCAVCLDLLAVQLAQLGLHTLHSSASDTALAGTASAVFSTDLRKGCYMVCRVVRPLVYEAGAERPADAPGTAAKASLHLRLEVAGGTVLLERVWSSHALEKRYTGLLSAPMWLRQGEGGDTMVAAARPAGPADGRVVVLDAEALIWRYLLSQE</sequence>
<name>S9U101_9TRYP</name>
<comment type="caution">
    <text evidence="2">The sequence shown here is derived from an EMBL/GenBank/DDBJ whole genome shotgun (WGS) entry which is preliminary data.</text>
</comment>
<proteinExistence type="predicted"/>
<feature type="compositionally biased region" description="Basic and acidic residues" evidence="1">
    <location>
        <begin position="55"/>
        <end position="70"/>
    </location>
</feature>
<evidence type="ECO:0000313" key="3">
    <source>
        <dbReference type="Proteomes" id="UP000015354"/>
    </source>
</evidence>
<evidence type="ECO:0000313" key="2">
    <source>
        <dbReference type="EMBL" id="EPY22573.1"/>
    </source>
</evidence>
<dbReference type="EMBL" id="ATMH01008218">
    <property type="protein sequence ID" value="EPY22573.1"/>
    <property type="molecule type" value="Genomic_DNA"/>
</dbReference>
<protein>
    <submittedName>
        <fullName evidence="2">Uncharacterized protein</fullName>
    </submittedName>
</protein>
<gene>
    <name evidence="2" type="ORF">STCU_08218</name>
</gene>
<organism evidence="2 3">
    <name type="scientific">Strigomonas culicis</name>
    <dbReference type="NCBI Taxonomy" id="28005"/>
    <lineage>
        <taxon>Eukaryota</taxon>
        <taxon>Discoba</taxon>
        <taxon>Euglenozoa</taxon>
        <taxon>Kinetoplastea</taxon>
        <taxon>Metakinetoplastina</taxon>
        <taxon>Trypanosomatida</taxon>
        <taxon>Trypanosomatidae</taxon>
        <taxon>Strigomonadinae</taxon>
        <taxon>Strigomonas</taxon>
    </lineage>
</organism>
<dbReference type="AlphaFoldDB" id="S9U101"/>
<feature type="region of interest" description="Disordered" evidence="1">
    <location>
        <begin position="48"/>
        <end position="78"/>
    </location>
</feature>
<evidence type="ECO:0000256" key="1">
    <source>
        <dbReference type="SAM" id="MobiDB-lite"/>
    </source>
</evidence>
<keyword evidence="3" id="KW-1185">Reference proteome</keyword>
<accession>S9U101</accession>
<reference evidence="2 3" key="1">
    <citation type="journal article" date="2013" name="PLoS ONE">
        <title>Predicting the Proteins of Angomonas deanei, Strigomonas culicis and Their Respective Endosymbionts Reveals New Aspects of the Trypanosomatidae Family.</title>
        <authorList>
            <person name="Motta M.C."/>
            <person name="Martins A.C."/>
            <person name="de Souza S.S."/>
            <person name="Catta-Preta C.M."/>
            <person name="Silva R."/>
            <person name="Klein C.C."/>
            <person name="de Almeida L.G."/>
            <person name="de Lima Cunha O."/>
            <person name="Ciapina L.P."/>
            <person name="Brocchi M."/>
            <person name="Colabardini A.C."/>
            <person name="de Araujo Lima B."/>
            <person name="Machado C.R."/>
            <person name="de Almeida Soares C.M."/>
            <person name="Probst C.M."/>
            <person name="de Menezes C.B."/>
            <person name="Thompson C.E."/>
            <person name="Bartholomeu D.C."/>
            <person name="Gradia D.F."/>
            <person name="Pavoni D.P."/>
            <person name="Grisard E.C."/>
            <person name="Fantinatti-Garboggini F."/>
            <person name="Marchini F.K."/>
            <person name="Rodrigues-Luiz G.F."/>
            <person name="Wagner G."/>
            <person name="Goldman G.H."/>
            <person name="Fietto J.L."/>
            <person name="Elias M.C."/>
            <person name="Goldman M.H."/>
            <person name="Sagot M.F."/>
            <person name="Pereira M."/>
            <person name="Stoco P.H."/>
            <person name="de Mendonca-Neto R.P."/>
            <person name="Teixeira S.M."/>
            <person name="Maciel T.E."/>
            <person name="de Oliveira Mendes T.A."/>
            <person name="Urmenyi T.P."/>
            <person name="de Souza W."/>
            <person name="Schenkman S."/>
            <person name="de Vasconcelos A.T."/>
        </authorList>
    </citation>
    <scope>NUCLEOTIDE SEQUENCE [LARGE SCALE GENOMIC DNA]</scope>
</reference>
<dbReference type="Proteomes" id="UP000015354">
    <property type="component" value="Unassembled WGS sequence"/>
</dbReference>
<dbReference type="OrthoDB" id="273098at2759"/>